<organism evidence="1">
    <name type="scientific">bioreactor metagenome</name>
    <dbReference type="NCBI Taxonomy" id="1076179"/>
    <lineage>
        <taxon>unclassified sequences</taxon>
        <taxon>metagenomes</taxon>
        <taxon>ecological metagenomes</taxon>
    </lineage>
</organism>
<reference evidence="1" key="1">
    <citation type="submission" date="2019-08" db="EMBL/GenBank/DDBJ databases">
        <authorList>
            <person name="Kucharzyk K."/>
            <person name="Murdoch R.W."/>
            <person name="Higgins S."/>
            <person name="Loffler F."/>
        </authorList>
    </citation>
    <scope>NUCLEOTIDE SEQUENCE</scope>
</reference>
<sequence>MIYLTLIRKIMNKRALYCTVICLYLSFSGFAQVYEDFNLSEYVTPDIVRSQLDFSLRTAGSFTDNETSKNDLFRINGDLNTAFDKYKNTRPYWNRQLLVVGMSGNYRNELKEKKSDYGLTFNYQNVNRFYTSDMRFFEVSPSVDVQLLGYKTGGLLVDVKTHNNSYYANIPMSVGKGRIEQVEDARQAIYILENLDKQGVLNRKLTTEEIHAFAQTISTVKNKRFLDARLRMIDEITTVDSVLVNMGVLSSGGAPYFTTLYDYWMYGDLFSRGSGTVYKVGLTPFINHRNYNNVSDLQSVKLTGTGVTAKLSYENEKPLNLYWQQSIWAEASGSYWHSKINLPSDNTSHMVDMGLNGRYTLGYYPTSRTNVNFGFDESLYWGQRTYKDTPEPNNKYTFLTSYTGAFVDLYYYISPQFRFALNANLGLRYTDNIKPKQDDPKNLMWTGNFVAKLTYSLF</sequence>
<protein>
    <submittedName>
        <fullName evidence="1">Uncharacterized protein</fullName>
    </submittedName>
</protein>
<dbReference type="EMBL" id="VSSQ01000239">
    <property type="protein sequence ID" value="MPL87486.1"/>
    <property type="molecule type" value="Genomic_DNA"/>
</dbReference>
<dbReference type="AlphaFoldDB" id="A0A644V809"/>
<evidence type="ECO:0000313" key="1">
    <source>
        <dbReference type="EMBL" id="MPL87486.1"/>
    </source>
</evidence>
<proteinExistence type="predicted"/>
<accession>A0A644V809</accession>
<gene>
    <name evidence="1" type="ORF">SDC9_33487</name>
</gene>
<name>A0A644V809_9ZZZZ</name>
<comment type="caution">
    <text evidence="1">The sequence shown here is derived from an EMBL/GenBank/DDBJ whole genome shotgun (WGS) entry which is preliminary data.</text>
</comment>